<dbReference type="Gene3D" id="3.40.190.10">
    <property type="entry name" value="Periplasmic binding protein-like II"/>
    <property type="match status" value="2"/>
</dbReference>
<organism evidence="6 7">
    <name type="scientific">Pseudonocardia xinjiangensis</name>
    <dbReference type="NCBI Taxonomy" id="75289"/>
    <lineage>
        <taxon>Bacteria</taxon>
        <taxon>Bacillati</taxon>
        <taxon>Actinomycetota</taxon>
        <taxon>Actinomycetes</taxon>
        <taxon>Pseudonocardiales</taxon>
        <taxon>Pseudonocardiaceae</taxon>
        <taxon>Pseudonocardia</taxon>
    </lineage>
</organism>
<evidence type="ECO:0000256" key="3">
    <source>
        <dbReference type="ARBA" id="ARBA00022729"/>
    </source>
</evidence>
<evidence type="ECO:0000313" key="6">
    <source>
        <dbReference type="EMBL" id="NMH76238.1"/>
    </source>
</evidence>
<protein>
    <submittedName>
        <fullName evidence="6">ABC transporter substrate-binding protein</fullName>
    </submittedName>
</protein>
<dbReference type="SUPFAM" id="SSF53850">
    <property type="entry name" value="Periplasmic binding protein-like II"/>
    <property type="match status" value="1"/>
</dbReference>
<dbReference type="PANTHER" id="PTHR30024">
    <property type="entry name" value="ALIPHATIC SULFONATES-BINDING PROTEIN-RELATED"/>
    <property type="match status" value="1"/>
</dbReference>
<dbReference type="Proteomes" id="UP001296706">
    <property type="component" value="Unassembled WGS sequence"/>
</dbReference>
<accession>A0ABX1RAI8</accession>
<evidence type="ECO:0000256" key="4">
    <source>
        <dbReference type="SAM" id="SignalP"/>
    </source>
</evidence>
<evidence type="ECO:0000313" key="7">
    <source>
        <dbReference type="Proteomes" id="UP001296706"/>
    </source>
</evidence>
<dbReference type="PANTHER" id="PTHR30024:SF47">
    <property type="entry name" value="TAURINE-BINDING PERIPLASMIC PROTEIN"/>
    <property type="match status" value="1"/>
</dbReference>
<reference evidence="6 7" key="1">
    <citation type="submission" date="2020-04" db="EMBL/GenBank/DDBJ databases">
        <authorList>
            <person name="Klaysubun C."/>
            <person name="Duangmal K."/>
            <person name="Lipun K."/>
        </authorList>
    </citation>
    <scope>NUCLEOTIDE SEQUENCE [LARGE SCALE GENOMIC DNA]</scope>
    <source>
        <strain evidence="6 7">JCM 11839</strain>
    </source>
</reference>
<gene>
    <name evidence="6" type="ORF">HF577_03825</name>
</gene>
<proteinExistence type="inferred from homology"/>
<dbReference type="Pfam" id="PF09084">
    <property type="entry name" value="NMT1"/>
    <property type="match status" value="1"/>
</dbReference>
<evidence type="ECO:0000259" key="5">
    <source>
        <dbReference type="Pfam" id="PF09084"/>
    </source>
</evidence>
<sequence length="337" mass="33971">MRVRHPLLTGGIIAIAAAALVACGSSAPSASAPAQPSDTTVDVAYVPASLFAPLYVAMSKGYFTQRHIDVHLTTVAAGQDAIALAASNKVQAVLAGFSAGMFNGINSGLDVKVVGSMAGEPSGQAADGLVVSSQMAGTVKTPADLRGKKIGVSGGPGAAGGYLLAEALAPYHLTLKDVTPVNLPLPEQAAALKSGGVAAALMSSPFLSDAVSSGTGKLIASAQPGTSVTGVIYGDAFAKSPAAQPFFDALAQGAQDLQGAQAKATPNLEIEAKAIGQKLSVLQQQPADVFDPRLAPPVATLDSMQQVFQQAGLLNYSTPLPSSRYVDNTYSANVPKT</sequence>
<evidence type="ECO:0000256" key="1">
    <source>
        <dbReference type="ARBA" id="ARBA00004418"/>
    </source>
</evidence>
<feature type="signal peptide" evidence="4">
    <location>
        <begin position="1"/>
        <end position="34"/>
    </location>
</feature>
<comment type="subcellular location">
    <subcellularLocation>
        <location evidence="1">Periplasm</location>
    </subcellularLocation>
</comment>
<dbReference type="PROSITE" id="PS51257">
    <property type="entry name" value="PROKAR_LIPOPROTEIN"/>
    <property type="match status" value="1"/>
</dbReference>
<comment type="similarity">
    <text evidence="2">Belongs to the bacterial solute-binding protein SsuA/TauA family.</text>
</comment>
<evidence type="ECO:0000256" key="2">
    <source>
        <dbReference type="ARBA" id="ARBA00010742"/>
    </source>
</evidence>
<comment type="caution">
    <text evidence="6">The sequence shown here is derived from an EMBL/GenBank/DDBJ whole genome shotgun (WGS) entry which is preliminary data.</text>
</comment>
<feature type="chain" id="PRO_5046364545" evidence="4">
    <location>
        <begin position="35"/>
        <end position="337"/>
    </location>
</feature>
<feature type="domain" description="SsuA/THI5-like" evidence="5">
    <location>
        <begin position="51"/>
        <end position="201"/>
    </location>
</feature>
<dbReference type="RefSeq" id="WP_169394312.1">
    <property type="nucleotide sequence ID" value="NZ_BAAAJH010000011.1"/>
</dbReference>
<dbReference type="InterPro" id="IPR015168">
    <property type="entry name" value="SsuA/THI5"/>
</dbReference>
<dbReference type="EMBL" id="JAAXKY010000006">
    <property type="protein sequence ID" value="NMH76238.1"/>
    <property type="molecule type" value="Genomic_DNA"/>
</dbReference>
<keyword evidence="3 4" id="KW-0732">Signal</keyword>
<name>A0ABX1RAI8_9PSEU</name>
<keyword evidence="7" id="KW-1185">Reference proteome</keyword>